<accession>A0A6A5K7T6</accession>
<keyword evidence="2" id="KW-1185">Reference proteome</keyword>
<name>A0A6A5K7T6_9PLEO</name>
<evidence type="ECO:0000313" key="2">
    <source>
        <dbReference type="Proteomes" id="UP000800040"/>
    </source>
</evidence>
<dbReference type="OrthoDB" id="3364132at2759"/>
<dbReference type="AlphaFoldDB" id="A0A6A5K7T6"/>
<dbReference type="Proteomes" id="UP000800040">
    <property type="component" value="Unassembled WGS sequence"/>
</dbReference>
<dbReference type="EMBL" id="ML975388">
    <property type="protein sequence ID" value="KAF1830662.1"/>
    <property type="molecule type" value="Genomic_DNA"/>
</dbReference>
<proteinExistence type="predicted"/>
<protein>
    <submittedName>
        <fullName evidence="1">Uncharacterized protein</fullName>
    </submittedName>
</protein>
<organism evidence="1 2">
    <name type="scientific">Decorospora gaudefroyi</name>
    <dbReference type="NCBI Taxonomy" id="184978"/>
    <lineage>
        <taxon>Eukaryota</taxon>
        <taxon>Fungi</taxon>
        <taxon>Dikarya</taxon>
        <taxon>Ascomycota</taxon>
        <taxon>Pezizomycotina</taxon>
        <taxon>Dothideomycetes</taxon>
        <taxon>Pleosporomycetidae</taxon>
        <taxon>Pleosporales</taxon>
        <taxon>Pleosporineae</taxon>
        <taxon>Pleosporaceae</taxon>
        <taxon>Decorospora</taxon>
    </lineage>
</organism>
<evidence type="ECO:0000313" key="1">
    <source>
        <dbReference type="EMBL" id="KAF1830662.1"/>
    </source>
</evidence>
<reference evidence="1" key="1">
    <citation type="submission" date="2020-01" db="EMBL/GenBank/DDBJ databases">
        <authorList>
            <consortium name="DOE Joint Genome Institute"/>
            <person name="Haridas S."/>
            <person name="Albert R."/>
            <person name="Binder M."/>
            <person name="Bloem J."/>
            <person name="Labutti K."/>
            <person name="Salamov A."/>
            <person name="Andreopoulos B."/>
            <person name="Baker S.E."/>
            <person name="Barry K."/>
            <person name="Bills G."/>
            <person name="Bluhm B.H."/>
            <person name="Cannon C."/>
            <person name="Castanera R."/>
            <person name="Culley D.E."/>
            <person name="Daum C."/>
            <person name="Ezra D."/>
            <person name="Gonzalez J.B."/>
            <person name="Henrissat B."/>
            <person name="Kuo A."/>
            <person name="Liang C."/>
            <person name="Lipzen A."/>
            <person name="Lutzoni F."/>
            <person name="Magnuson J."/>
            <person name="Mondo S."/>
            <person name="Nolan M."/>
            <person name="Ohm R."/>
            <person name="Pangilinan J."/>
            <person name="Park H.-J."/>
            <person name="Ramirez L."/>
            <person name="Alfaro M."/>
            <person name="Sun H."/>
            <person name="Tritt A."/>
            <person name="Yoshinaga Y."/>
            <person name="Zwiers L.-H."/>
            <person name="Turgeon B.G."/>
            <person name="Goodwin S.B."/>
            <person name="Spatafora J.W."/>
            <person name="Crous P.W."/>
            <person name="Grigoriev I.V."/>
        </authorList>
    </citation>
    <scope>NUCLEOTIDE SEQUENCE</scope>
    <source>
        <strain evidence="1">P77</strain>
    </source>
</reference>
<sequence length="188" mass="21219">MAIATAAPGLDVTIEVDGTPLPEYEHGPVDDHELPTSTMDIVLDDNYIQAPFVEWGGKEECEGYICSRSTSSISGHHFTQGFRFSELIDALKSIGVIARTPSPSPPPEPEVAERDLDNMTEEEVREELRRIRDDTIQIKREREEERKHNESSFVGDDEVEWICSQPAERCVKRVRRGPRIGDDVVDLD</sequence>
<gene>
    <name evidence="1" type="ORF">BDW02DRAFT_608286</name>
</gene>